<evidence type="ECO:0000313" key="3">
    <source>
        <dbReference type="Proteomes" id="UP000198034"/>
    </source>
</evidence>
<dbReference type="Pfam" id="PF07591">
    <property type="entry name" value="PT-HINT"/>
    <property type="match status" value="2"/>
</dbReference>
<gene>
    <name evidence="2" type="ORF">BWK62_00455</name>
</gene>
<dbReference type="InterPro" id="IPR025460">
    <property type="entry name" value="DUF4280"/>
</dbReference>
<feature type="domain" description="Hint" evidence="1">
    <location>
        <begin position="414"/>
        <end position="509"/>
    </location>
</feature>
<dbReference type="Pfam" id="PF14107">
    <property type="entry name" value="DUF4280"/>
    <property type="match status" value="1"/>
</dbReference>
<dbReference type="NCBIfam" id="TIGR01443">
    <property type="entry name" value="intein_Cterm"/>
    <property type="match status" value="1"/>
</dbReference>
<evidence type="ECO:0000313" key="2">
    <source>
        <dbReference type="EMBL" id="OWP79743.1"/>
    </source>
</evidence>
<sequence length="666" mass="73880">MDELEYITVNALMMCDQGAAPDYFKPTYNTTVKIHGCLVATNKDAIPIGNIPSFKACKITKGPCVPATAPLTWQDTWQVKIKGINSLIGKSTCQCAIGGKIEFMTSGQVPLPQDAAEEVTEMQKQAQKELDDSGNGNSIGEAGFAEGLIPVWGSGRDLINDIQTGNAAGAVMNAGFLIWDVASVAAGVVSFGAATAAMQGAKTGLKATMKAGAKVIAESAMKNLGKAGFKKLSKQALKNSIDDVAKKLLKSCVFACFPAGTIVHTEHGIKNIEDIQIGDLVWAYDEDTDTLALQPVIDIMQNESDHTISLYTENEVIETTATHPFYTEEGWKDASELEEGDKILTKEQEKVEIKKAEYNYQPKKVFNFEVAHFHTYFVGQQKALVHNSGKCLSKFADDAIEGIAKTWDDLAKFKHCFAKGTLVKIENGYAPIETLQKGDLVACYNFENTEVIYSEVNEIYCNTGENIFKIYIDDDIIECTQNHQFWSVTHKDWVIARNLSEGDLLLSANGNNIRIKQIQFFEKQITTYNLEVEDYHNYFVSSLDILVHNGNPFPNSAFNDLTPKMTEIYGIWDKKSKQFVYVGKTIQEEGKRFGQHVIEKGLDPKRYVSKTIDSGMWNAFQTATREQYHIMQNGTKTLKSGASIKNKINAIGKKKFDYFSKLIKCP</sequence>
<proteinExistence type="predicted"/>
<dbReference type="InterPro" id="IPR006141">
    <property type="entry name" value="Intein_N"/>
</dbReference>
<dbReference type="Proteomes" id="UP000198034">
    <property type="component" value="Unassembled WGS sequence"/>
</dbReference>
<dbReference type="CDD" id="cd00081">
    <property type="entry name" value="Hint"/>
    <property type="match status" value="2"/>
</dbReference>
<protein>
    <recommendedName>
        <fullName evidence="1">Hint domain-containing protein</fullName>
    </recommendedName>
</protein>
<dbReference type="PROSITE" id="PS50817">
    <property type="entry name" value="INTEIN_N_TER"/>
    <property type="match status" value="1"/>
</dbReference>
<comment type="caution">
    <text evidence="2">The sequence shown here is derived from an EMBL/GenBank/DDBJ whole genome shotgun (WGS) entry which is preliminary data.</text>
</comment>
<dbReference type="GO" id="GO:0016539">
    <property type="term" value="P:intein-mediated protein splicing"/>
    <property type="evidence" value="ECO:0007669"/>
    <property type="project" value="InterPro"/>
</dbReference>
<dbReference type="AlphaFoldDB" id="A0A246GEC6"/>
<accession>A0A246GEC6</accession>
<dbReference type="EMBL" id="MTCY01000001">
    <property type="protein sequence ID" value="OWP79743.1"/>
    <property type="molecule type" value="Genomic_DNA"/>
</dbReference>
<dbReference type="InterPro" id="IPR030934">
    <property type="entry name" value="Intein_C"/>
</dbReference>
<dbReference type="SMART" id="SM00306">
    <property type="entry name" value="HintN"/>
    <property type="match status" value="2"/>
</dbReference>
<evidence type="ECO:0000259" key="1">
    <source>
        <dbReference type="SMART" id="SM00306"/>
    </source>
</evidence>
<feature type="domain" description="Hint" evidence="1">
    <location>
        <begin position="254"/>
        <end position="347"/>
    </location>
</feature>
<name>A0A246GEC6_9FLAO</name>
<dbReference type="SUPFAM" id="SSF51294">
    <property type="entry name" value="Hedgehog/intein (Hint) domain"/>
    <property type="match status" value="2"/>
</dbReference>
<organism evidence="2 3">
    <name type="scientific">Flavobacterium columnare</name>
    <dbReference type="NCBI Taxonomy" id="996"/>
    <lineage>
        <taxon>Bacteria</taxon>
        <taxon>Pseudomonadati</taxon>
        <taxon>Bacteroidota</taxon>
        <taxon>Flavobacteriia</taxon>
        <taxon>Flavobacteriales</taxon>
        <taxon>Flavobacteriaceae</taxon>
        <taxon>Flavobacterium</taxon>
    </lineage>
</organism>
<reference evidence="2 3" key="1">
    <citation type="journal article" date="2017" name="Infect. Genet. Evol.">
        <title>Comparative genome analysis of fish pathogen Flavobacterium columnare reveals extensive sequence diversity within the species.</title>
        <authorList>
            <person name="Kayansamruaj P."/>
            <person name="Dong H.T."/>
            <person name="Hirono I."/>
            <person name="Kondo H."/>
            <person name="Senapin S."/>
            <person name="Rodkhum C."/>
        </authorList>
    </citation>
    <scope>NUCLEOTIDE SEQUENCE [LARGE SCALE GENOMIC DNA]</scope>
    <source>
        <strain evidence="2 3">1214</strain>
    </source>
</reference>
<dbReference type="InterPro" id="IPR003587">
    <property type="entry name" value="Hint_dom_N"/>
</dbReference>
<dbReference type="PROSITE" id="PS50818">
    <property type="entry name" value="INTEIN_C_TER"/>
    <property type="match status" value="1"/>
</dbReference>
<dbReference type="InterPro" id="IPR036844">
    <property type="entry name" value="Hint_dom_sf"/>
</dbReference>
<dbReference type="Gene3D" id="2.170.16.10">
    <property type="entry name" value="Hedgehog/Intein (Hint) domain"/>
    <property type="match status" value="2"/>
</dbReference>